<name>A0AAX6E1V7_IRIPA</name>
<dbReference type="EMBL" id="JANAVB010040619">
    <property type="protein sequence ID" value="KAJ6797951.1"/>
    <property type="molecule type" value="Genomic_DNA"/>
</dbReference>
<organism evidence="1 4">
    <name type="scientific">Iris pallida</name>
    <name type="common">Sweet iris</name>
    <dbReference type="NCBI Taxonomy" id="29817"/>
    <lineage>
        <taxon>Eukaryota</taxon>
        <taxon>Viridiplantae</taxon>
        <taxon>Streptophyta</taxon>
        <taxon>Embryophyta</taxon>
        <taxon>Tracheophyta</taxon>
        <taxon>Spermatophyta</taxon>
        <taxon>Magnoliopsida</taxon>
        <taxon>Liliopsida</taxon>
        <taxon>Asparagales</taxon>
        <taxon>Iridaceae</taxon>
        <taxon>Iridoideae</taxon>
        <taxon>Irideae</taxon>
        <taxon>Iris</taxon>
    </lineage>
</organism>
<reference evidence="1" key="2">
    <citation type="submission" date="2023-04" db="EMBL/GenBank/DDBJ databases">
        <authorList>
            <person name="Bruccoleri R.E."/>
            <person name="Oakeley E.J."/>
            <person name="Faust A.-M."/>
            <person name="Dessus-Babus S."/>
            <person name="Altorfer M."/>
            <person name="Burckhardt D."/>
            <person name="Oertli M."/>
            <person name="Naumann U."/>
            <person name="Petersen F."/>
            <person name="Wong J."/>
        </authorList>
    </citation>
    <scope>NUCLEOTIDE SEQUENCE</scope>
    <source>
        <strain evidence="1">GSM-AAB239-AS_SAM_17_03QT</strain>
        <tissue evidence="1">Leaf</tissue>
    </source>
</reference>
<dbReference type="EMBL" id="JANAVB010036818">
    <property type="protein sequence ID" value="KAJ6802960.1"/>
    <property type="molecule type" value="Genomic_DNA"/>
</dbReference>
<dbReference type="EMBL" id="JANAVB010034361">
    <property type="protein sequence ID" value="KAJ6807028.1"/>
    <property type="molecule type" value="Genomic_DNA"/>
</dbReference>
<gene>
    <name evidence="3" type="ORF">M6B38_105520</name>
    <name evidence="2" type="ORF">M6B38_190425</name>
    <name evidence="1" type="ORF">M6B38_215190</name>
</gene>
<dbReference type="Proteomes" id="UP001140949">
    <property type="component" value="Unassembled WGS sequence"/>
</dbReference>
<dbReference type="AlphaFoldDB" id="A0AAX6E1V7"/>
<comment type="caution">
    <text evidence="1">The sequence shown here is derived from an EMBL/GenBank/DDBJ whole genome shotgun (WGS) entry which is preliminary data.</text>
</comment>
<proteinExistence type="predicted"/>
<evidence type="ECO:0000313" key="3">
    <source>
        <dbReference type="EMBL" id="KAJ6807028.1"/>
    </source>
</evidence>
<evidence type="ECO:0000313" key="4">
    <source>
        <dbReference type="Proteomes" id="UP001140949"/>
    </source>
</evidence>
<evidence type="ECO:0000313" key="1">
    <source>
        <dbReference type="EMBL" id="KAJ6797951.1"/>
    </source>
</evidence>
<reference evidence="1" key="1">
    <citation type="journal article" date="2023" name="GigaByte">
        <title>Genome assembly of the bearded iris, Iris pallida Lam.</title>
        <authorList>
            <person name="Bruccoleri R.E."/>
            <person name="Oakeley E.J."/>
            <person name="Faust A.M.E."/>
            <person name="Altorfer M."/>
            <person name="Dessus-Babus S."/>
            <person name="Burckhardt D."/>
            <person name="Oertli M."/>
            <person name="Naumann U."/>
            <person name="Petersen F."/>
            <person name="Wong J."/>
        </authorList>
    </citation>
    <scope>NUCLEOTIDE SEQUENCE</scope>
    <source>
        <strain evidence="1">GSM-AAB239-AS_SAM_17_03QT</strain>
    </source>
</reference>
<evidence type="ECO:0000313" key="2">
    <source>
        <dbReference type="EMBL" id="KAJ6802960.1"/>
    </source>
</evidence>
<protein>
    <submittedName>
        <fullName evidence="1">LON peptidase N-terminal domain and RING finger protein 1 isoform X1</fullName>
    </submittedName>
    <submittedName>
        <fullName evidence="2">LON peptidase N-terminal domain and RING finger protein 1 isoform X2</fullName>
    </submittedName>
</protein>
<keyword evidence="4" id="KW-1185">Reference proteome</keyword>
<sequence length="80" mass="9660">MFFRVIFIFQFQKVLLKIFCVKFPINLLGFCKILYFGHDYEYLLENERRCLRRRGRSPSILSTCYTRGQMNRGVPQEGTR</sequence>
<accession>A0AAX6E1V7</accession>